<dbReference type="EMBL" id="JAEVFJ010000049">
    <property type="protein sequence ID" value="KAH8082813.1"/>
    <property type="molecule type" value="Genomic_DNA"/>
</dbReference>
<accession>A0A8K0UH61</accession>
<sequence length="418" mass="47356">MSNILHEYRVWPANGTTWRETRRVKPDQPWVPSPGPELVRLPLASGSELGYVGTTRSTSTTYSPRAINANGTPSSTAYTSDRESESAGRVEILNRKVSKLSLRYWKDRWSAHKTKRKSRDIPFEVNDEVYLNGGRWQATPAAFKAYGYWARPVIYVDETEPEDSGGVTVDNAYRGPQAGPSNPTHEQIMKIMRSLQDTDGTQHPERWISRVEHPSLPPRPSLWPTPPSSPRISSLTPSQIQLNPFLEHRITGKSPLKFDIREGSQDNVELGDDPPAIQDETRRTPKFYLMSPRCPNGGQPATYPGVTEIRITALAENQLARFPWPFTVRARDGLPVTVQDVLFSIMVNFEQYMFGHELMALEQRQRDRIKVAYETRLSEKAHVPDGVRRVDFLGDRVMFRGLEPAPSGDGWMMFVGPQ</sequence>
<dbReference type="Proteomes" id="UP000813824">
    <property type="component" value="Unassembled WGS sequence"/>
</dbReference>
<protein>
    <recommendedName>
        <fullName evidence="1">DUF6699 domain-containing protein</fullName>
    </recommendedName>
</protein>
<reference evidence="2" key="1">
    <citation type="journal article" date="2021" name="New Phytol.">
        <title>Evolutionary innovations through gain and loss of genes in the ectomycorrhizal Boletales.</title>
        <authorList>
            <person name="Wu G."/>
            <person name="Miyauchi S."/>
            <person name="Morin E."/>
            <person name="Kuo A."/>
            <person name="Drula E."/>
            <person name="Varga T."/>
            <person name="Kohler A."/>
            <person name="Feng B."/>
            <person name="Cao Y."/>
            <person name="Lipzen A."/>
            <person name="Daum C."/>
            <person name="Hundley H."/>
            <person name="Pangilinan J."/>
            <person name="Johnson J."/>
            <person name="Barry K."/>
            <person name="LaButti K."/>
            <person name="Ng V."/>
            <person name="Ahrendt S."/>
            <person name="Min B."/>
            <person name="Choi I.G."/>
            <person name="Park H."/>
            <person name="Plett J.M."/>
            <person name="Magnuson J."/>
            <person name="Spatafora J.W."/>
            <person name="Nagy L.G."/>
            <person name="Henrissat B."/>
            <person name="Grigoriev I.V."/>
            <person name="Yang Z.L."/>
            <person name="Xu J."/>
            <person name="Martin F.M."/>
        </authorList>
    </citation>
    <scope>NUCLEOTIDE SEQUENCE</scope>
    <source>
        <strain evidence="2">KKN 215</strain>
    </source>
</reference>
<proteinExistence type="predicted"/>
<dbReference type="Pfam" id="PF20415">
    <property type="entry name" value="DUF6699"/>
    <property type="match status" value="1"/>
</dbReference>
<dbReference type="AlphaFoldDB" id="A0A8K0UH61"/>
<organism evidence="2 3">
    <name type="scientific">Cristinia sonorae</name>
    <dbReference type="NCBI Taxonomy" id="1940300"/>
    <lineage>
        <taxon>Eukaryota</taxon>
        <taxon>Fungi</taxon>
        <taxon>Dikarya</taxon>
        <taxon>Basidiomycota</taxon>
        <taxon>Agaricomycotina</taxon>
        <taxon>Agaricomycetes</taxon>
        <taxon>Agaricomycetidae</taxon>
        <taxon>Agaricales</taxon>
        <taxon>Pleurotineae</taxon>
        <taxon>Stephanosporaceae</taxon>
        <taxon>Cristinia</taxon>
    </lineage>
</organism>
<name>A0A8K0UH61_9AGAR</name>
<evidence type="ECO:0000259" key="1">
    <source>
        <dbReference type="Pfam" id="PF20415"/>
    </source>
</evidence>
<dbReference type="OrthoDB" id="3202436at2759"/>
<comment type="caution">
    <text evidence="2">The sequence shown here is derived from an EMBL/GenBank/DDBJ whole genome shotgun (WGS) entry which is preliminary data.</text>
</comment>
<evidence type="ECO:0000313" key="2">
    <source>
        <dbReference type="EMBL" id="KAH8082813.1"/>
    </source>
</evidence>
<evidence type="ECO:0000313" key="3">
    <source>
        <dbReference type="Proteomes" id="UP000813824"/>
    </source>
</evidence>
<gene>
    <name evidence="2" type="ORF">BXZ70DRAFT_1012225</name>
</gene>
<dbReference type="InterPro" id="IPR046522">
    <property type="entry name" value="DUF6699"/>
</dbReference>
<feature type="domain" description="DUF6699" evidence="1">
    <location>
        <begin position="292"/>
        <end position="406"/>
    </location>
</feature>
<keyword evidence="3" id="KW-1185">Reference proteome</keyword>